<evidence type="ECO:0008006" key="3">
    <source>
        <dbReference type="Google" id="ProtNLM"/>
    </source>
</evidence>
<reference evidence="1 2" key="1">
    <citation type="submission" date="2017-05" db="EMBL/GenBank/DDBJ databases">
        <title>Genome Analysis of Maritalea myrionectae HL2708#5.</title>
        <authorList>
            <consortium name="Cotde Inc.-PKNU"/>
            <person name="Jang D."/>
            <person name="Oh H.-M."/>
        </authorList>
    </citation>
    <scope>NUCLEOTIDE SEQUENCE [LARGE SCALE GENOMIC DNA]</scope>
    <source>
        <strain evidence="1 2">HL2708#5</strain>
    </source>
</reference>
<dbReference type="InterPro" id="IPR045565">
    <property type="entry name" value="Phage_capsid_2"/>
</dbReference>
<dbReference type="EMBL" id="CP021330">
    <property type="protein sequence ID" value="AVX04233.1"/>
    <property type="molecule type" value="Genomic_DNA"/>
</dbReference>
<name>A0A2R4ME31_9HYPH</name>
<organism evidence="1 2">
    <name type="scientific">Maritalea myrionectae</name>
    <dbReference type="NCBI Taxonomy" id="454601"/>
    <lineage>
        <taxon>Bacteria</taxon>
        <taxon>Pseudomonadati</taxon>
        <taxon>Pseudomonadota</taxon>
        <taxon>Alphaproteobacteria</taxon>
        <taxon>Hyphomicrobiales</taxon>
        <taxon>Devosiaceae</taxon>
        <taxon>Maritalea</taxon>
    </lineage>
</organism>
<dbReference type="Pfam" id="PF19821">
    <property type="entry name" value="Phage_capsid_2"/>
    <property type="match status" value="1"/>
</dbReference>
<proteinExistence type="predicted"/>
<dbReference type="RefSeq" id="WP_162889188.1">
    <property type="nucleotide sequence ID" value="NZ_CP021330.1"/>
</dbReference>
<keyword evidence="2" id="KW-1185">Reference proteome</keyword>
<dbReference type="AlphaFoldDB" id="A0A2R4ME31"/>
<dbReference type="KEGG" id="mmyr:MXMO3_01707"/>
<evidence type="ECO:0000313" key="1">
    <source>
        <dbReference type="EMBL" id="AVX04233.1"/>
    </source>
</evidence>
<dbReference type="SUPFAM" id="SSF56563">
    <property type="entry name" value="Major capsid protein gp5"/>
    <property type="match status" value="1"/>
</dbReference>
<gene>
    <name evidence="1" type="ORF">MXMO3_01707</name>
</gene>
<evidence type="ECO:0000313" key="2">
    <source>
        <dbReference type="Proteomes" id="UP000258927"/>
    </source>
</evidence>
<protein>
    <recommendedName>
        <fullName evidence="3">Major capsid protein</fullName>
    </recommendedName>
</protein>
<dbReference type="Proteomes" id="UP000258927">
    <property type="component" value="Chromosome"/>
</dbReference>
<accession>A0A2R4ME31</accession>
<sequence length="274" mass="29895">MSVEAAVIQYRKEMVAAFAQRQSMLRMATTKEMVIKGNQATFLVAGNATDRAITRGANGNIPYNNPTNSQVTATLEEKHAPYRLTGFNVFASQGDQDKLMRNESVGVINRDVDLTILDALSAGTVTSGTGAVTLAQLGEVQATLGEAHVPIDDQENMFAVVSPKLMTNLRNLEQFSSADYVEMKPLAGPAKKVARWYGFNWIVSSLVDGLGTNSETCYFFHRDAIGYAGDVTEDKIFAGYNEEQGFSWSRAEVYHGSKLLQNSGVVKYTHDATA</sequence>